<sequence length="239" mass="27207">MNLPLMHPSERPSASLEVIGLGFSRTGTESIKLALQKLGYVPTHHGYDVFSDPAQRNAWKTAIQAKYHGNGIAFDRAQWDVILAGCRAATDVPHILFAEELTATYPEARVILTTRDVDSWWNSYKETIAQLIAPEKDSLLARLDPNLPQKELGRLCFEALFGVKNEHVTEELAKRRYIEYHAKVRRLVPKERLLECDVKDGWVPLCRFLEKDVPDEPFPNVNTRQEFQKRTAGQHSTEG</sequence>
<dbReference type="SUPFAM" id="SSF52540">
    <property type="entry name" value="P-loop containing nucleoside triphosphate hydrolases"/>
    <property type="match status" value="1"/>
</dbReference>
<evidence type="ECO:0000313" key="2">
    <source>
        <dbReference type="EMBL" id="KAK7063505.1"/>
    </source>
</evidence>
<proteinExistence type="predicted"/>
<dbReference type="PANTHER" id="PTHR36978:SF4">
    <property type="entry name" value="P-LOOP CONTAINING NUCLEOSIDE TRIPHOSPHATE HYDROLASE PROTEIN"/>
    <property type="match status" value="1"/>
</dbReference>
<dbReference type="Pfam" id="PF17784">
    <property type="entry name" value="Sulfotransfer_4"/>
    <property type="match status" value="1"/>
</dbReference>
<dbReference type="Proteomes" id="UP001362999">
    <property type="component" value="Unassembled WGS sequence"/>
</dbReference>
<name>A0AAW0EF75_9AGAR</name>
<gene>
    <name evidence="2" type="ORF">R3P38DRAFT_2818788</name>
</gene>
<dbReference type="Gene3D" id="3.40.50.300">
    <property type="entry name" value="P-loop containing nucleotide triphosphate hydrolases"/>
    <property type="match status" value="1"/>
</dbReference>
<accession>A0AAW0EF75</accession>
<feature type="compositionally biased region" description="Polar residues" evidence="1">
    <location>
        <begin position="220"/>
        <end position="239"/>
    </location>
</feature>
<dbReference type="AlphaFoldDB" id="A0AAW0EF75"/>
<keyword evidence="3" id="KW-1185">Reference proteome</keyword>
<reference evidence="2 3" key="1">
    <citation type="journal article" date="2024" name="J Genomics">
        <title>Draft genome sequencing and assembly of Favolaschia claudopus CIRM-BRFM 2984 isolated from oak limbs.</title>
        <authorList>
            <person name="Navarro D."/>
            <person name="Drula E."/>
            <person name="Chaduli D."/>
            <person name="Cazenave R."/>
            <person name="Ahrendt S."/>
            <person name="Wang J."/>
            <person name="Lipzen A."/>
            <person name="Daum C."/>
            <person name="Barry K."/>
            <person name="Grigoriev I.V."/>
            <person name="Favel A."/>
            <person name="Rosso M.N."/>
            <person name="Martin F."/>
        </authorList>
    </citation>
    <scope>NUCLEOTIDE SEQUENCE [LARGE SCALE GENOMIC DNA]</scope>
    <source>
        <strain evidence="2 3">CIRM-BRFM 2984</strain>
    </source>
</reference>
<dbReference type="EMBL" id="JAWWNJ010000001">
    <property type="protein sequence ID" value="KAK7063505.1"/>
    <property type="molecule type" value="Genomic_DNA"/>
</dbReference>
<feature type="region of interest" description="Disordered" evidence="1">
    <location>
        <begin position="217"/>
        <end position="239"/>
    </location>
</feature>
<comment type="caution">
    <text evidence="2">The sequence shown here is derived from an EMBL/GenBank/DDBJ whole genome shotgun (WGS) entry which is preliminary data.</text>
</comment>
<evidence type="ECO:0000313" key="3">
    <source>
        <dbReference type="Proteomes" id="UP001362999"/>
    </source>
</evidence>
<dbReference type="PANTHER" id="PTHR36978">
    <property type="entry name" value="P-LOOP CONTAINING NUCLEOTIDE TRIPHOSPHATE HYDROLASE"/>
    <property type="match status" value="1"/>
</dbReference>
<protein>
    <recommendedName>
        <fullName evidence="4">P-loop containing nucleoside triphosphate hydrolase protein</fullName>
    </recommendedName>
</protein>
<dbReference type="InterPro" id="IPR040632">
    <property type="entry name" value="Sulfotransfer_4"/>
</dbReference>
<organism evidence="2 3">
    <name type="scientific">Favolaschia claudopus</name>
    <dbReference type="NCBI Taxonomy" id="2862362"/>
    <lineage>
        <taxon>Eukaryota</taxon>
        <taxon>Fungi</taxon>
        <taxon>Dikarya</taxon>
        <taxon>Basidiomycota</taxon>
        <taxon>Agaricomycotina</taxon>
        <taxon>Agaricomycetes</taxon>
        <taxon>Agaricomycetidae</taxon>
        <taxon>Agaricales</taxon>
        <taxon>Marasmiineae</taxon>
        <taxon>Mycenaceae</taxon>
        <taxon>Favolaschia</taxon>
    </lineage>
</organism>
<evidence type="ECO:0008006" key="4">
    <source>
        <dbReference type="Google" id="ProtNLM"/>
    </source>
</evidence>
<evidence type="ECO:0000256" key="1">
    <source>
        <dbReference type="SAM" id="MobiDB-lite"/>
    </source>
</evidence>
<dbReference type="InterPro" id="IPR027417">
    <property type="entry name" value="P-loop_NTPase"/>
</dbReference>